<dbReference type="GeneID" id="25903018"/>
<dbReference type="PRINTS" id="PR00080">
    <property type="entry name" value="SDRFAMILY"/>
</dbReference>
<gene>
    <name evidence="3" type="ORF">SARC_02514</name>
</gene>
<dbReference type="InterPro" id="IPR036291">
    <property type="entry name" value="NAD(P)-bd_dom_sf"/>
</dbReference>
<dbReference type="Pfam" id="PF00106">
    <property type="entry name" value="adh_short"/>
    <property type="match status" value="1"/>
</dbReference>
<dbReference type="PANTHER" id="PTHR43313:SF50">
    <property type="entry name" value="GH26015P"/>
    <property type="match status" value="1"/>
</dbReference>
<dbReference type="OrthoDB" id="1274115at2759"/>
<dbReference type="PANTHER" id="PTHR43313">
    <property type="entry name" value="SHORT-CHAIN DEHYDROGENASE/REDUCTASE FAMILY 9C"/>
    <property type="match status" value="1"/>
</dbReference>
<evidence type="ECO:0000256" key="2">
    <source>
        <dbReference type="SAM" id="Phobius"/>
    </source>
</evidence>
<feature type="transmembrane region" description="Helical" evidence="2">
    <location>
        <begin position="15"/>
        <end position="37"/>
    </location>
</feature>
<dbReference type="GO" id="GO:0016491">
    <property type="term" value="F:oxidoreductase activity"/>
    <property type="evidence" value="ECO:0007669"/>
    <property type="project" value="TreeGrafter"/>
</dbReference>
<sequence length="343" mass="38523">MMATLFYPARAVERLINVVRIIFGTFILPYLTVFLPWDNTFRKDRSTHFIFITGCDSGFGYMLSKSMDKKGFSVIATCLTDKGAQKLKSETSDRLRTMVFDMTNEKQLDEAVENTKAICGNYGLYCLVNNAGVADEAPFEFQDMAAFRRVMEINYFAMVAATKGLMPLLRKSGQSSSGARVINVASCAGRSSAPAMAAYTSSKFAVEAFSDSLRREFWSFNVHVSVVEPGFMRTPIATTVDPKGMIARKWDKASSEVQNAYGYKFFTKILENPKRLQAILQDPQMTIVQMEKNILKAYPKSRYSAGYDSIFYVASSYMPAFVIDVMCGPFLPRPDEAKFGKYM</sequence>
<feature type="transmembrane region" description="Helical" evidence="2">
    <location>
        <begin position="310"/>
        <end position="331"/>
    </location>
</feature>
<organism evidence="3 4">
    <name type="scientific">Sphaeroforma arctica JP610</name>
    <dbReference type="NCBI Taxonomy" id="667725"/>
    <lineage>
        <taxon>Eukaryota</taxon>
        <taxon>Ichthyosporea</taxon>
        <taxon>Ichthyophonida</taxon>
        <taxon>Sphaeroforma</taxon>
    </lineage>
</organism>
<keyword evidence="2" id="KW-0812">Transmembrane</keyword>
<keyword evidence="2" id="KW-0472">Membrane</keyword>
<name>A0A0L0G8T4_9EUKA</name>
<keyword evidence="2" id="KW-1133">Transmembrane helix</keyword>
<protein>
    <submittedName>
        <fullName evidence="3">Uncharacterized protein</fullName>
    </submittedName>
</protein>
<evidence type="ECO:0000313" key="3">
    <source>
        <dbReference type="EMBL" id="KNC85291.1"/>
    </source>
</evidence>
<accession>A0A0L0G8T4</accession>
<keyword evidence="4" id="KW-1185">Reference proteome</keyword>
<dbReference type="GO" id="GO:0008202">
    <property type="term" value="P:steroid metabolic process"/>
    <property type="evidence" value="ECO:0007669"/>
    <property type="project" value="TreeGrafter"/>
</dbReference>
<evidence type="ECO:0000313" key="4">
    <source>
        <dbReference type="Proteomes" id="UP000054560"/>
    </source>
</evidence>
<dbReference type="PRINTS" id="PR00081">
    <property type="entry name" value="GDHRDH"/>
</dbReference>
<dbReference type="Gene3D" id="3.40.50.720">
    <property type="entry name" value="NAD(P)-binding Rossmann-like Domain"/>
    <property type="match status" value="1"/>
</dbReference>
<dbReference type="RefSeq" id="XP_014159193.1">
    <property type="nucleotide sequence ID" value="XM_014303718.1"/>
</dbReference>
<dbReference type="EMBL" id="KQ241710">
    <property type="protein sequence ID" value="KNC85291.1"/>
    <property type="molecule type" value="Genomic_DNA"/>
</dbReference>
<dbReference type="SUPFAM" id="SSF51735">
    <property type="entry name" value="NAD(P)-binding Rossmann-fold domains"/>
    <property type="match status" value="1"/>
</dbReference>
<dbReference type="AlphaFoldDB" id="A0A0L0G8T4"/>
<dbReference type="PROSITE" id="PS00061">
    <property type="entry name" value="ADH_SHORT"/>
    <property type="match status" value="1"/>
</dbReference>
<dbReference type="InterPro" id="IPR020904">
    <property type="entry name" value="Sc_DH/Rdtase_CS"/>
</dbReference>
<evidence type="ECO:0000256" key="1">
    <source>
        <dbReference type="RuleBase" id="RU000363"/>
    </source>
</evidence>
<reference evidence="3 4" key="1">
    <citation type="submission" date="2011-02" db="EMBL/GenBank/DDBJ databases">
        <title>The Genome Sequence of Sphaeroforma arctica JP610.</title>
        <authorList>
            <consortium name="The Broad Institute Genome Sequencing Platform"/>
            <person name="Russ C."/>
            <person name="Cuomo C."/>
            <person name="Young S.K."/>
            <person name="Zeng Q."/>
            <person name="Gargeya S."/>
            <person name="Alvarado L."/>
            <person name="Berlin A."/>
            <person name="Chapman S.B."/>
            <person name="Chen Z."/>
            <person name="Freedman E."/>
            <person name="Gellesch M."/>
            <person name="Goldberg J."/>
            <person name="Griggs A."/>
            <person name="Gujja S."/>
            <person name="Heilman E."/>
            <person name="Heiman D."/>
            <person name="Howarth C."/>
            <person name="Mehta T."/>
            <person name="Neiman D."/>
            <person name="Pearson M."/>
            <person name="Roberts A."/>
            <person name="Saif S."/>
            <person name="Shea T."/>
            <person name="Shenoy N."/>
            <person name="Sisk P."/>
            <person name="Stolte C."/>
            <person name="Sykes S."/>
            <person name="White J."/>
            <person name="Yandava C."/>
            <person name="Burger G."/>
            <person name="Gray M.W."/>
            <person name="Holland P.W.H."/>
            <person name="King N."/>
            <person name="Lang F.B.F."/>
            <person name="Roger A.J."/>
            <person name="Ruiz-Trillo I."/>
            <person name="Haas B."/>
            <person name="Nusbaum C."/>
            <person name="Birren B."/>
        </authorList>
    </citation>
    <scope>NUCLEOTIDE SEQUENCE [LARGE SCALE GENOMIC DNA]</scope>
    <source>
        <strain evidence="3 4">JP610</strain>
    </source>
</reference>
<dbReference type="InterPro" id="IPR002347">
    <property type="entry name" value="SDR_fam"/>
</dbReference>
<dbReference type="STRING" id="667725.A0A0L0G8T4"/>
<dbReference type="Proteomes" id="UP000054560">
    <property type="component" value="Unassembled WGS sequence"/>
</dbReference>
<proteinExistence type="inferred from homology"/>
<dbReference type="eggNOG" id="KOG1610">
    <property type="taxonomic scope" value="Eukaryota"/>
</dbReference>
<comment type="similarity">
    <text evidence="1">Belongs to the short-chain dehydrogenases/reductases (SDR) family.</text>
</comment>